<protein>
    <submittedName>
        <fullName evidence="2">Uncharacterized protein</fullName>
    </submittedName>
</protein>
<feature type="compositionally biased region" description="Polar residues" evidence="1">
    <location>
        <begin position="49"/>
        <end position="62"/>
    </location>
</feature>
<feature type="region of interest" description="Disordered" evidence="1">
    <location>
        <begin position="41"/>
        <end position="71"/>
    </location>
</feature>
<name>A0ABU6RID6_9FABA</name>
<evidence type="ECO:0000313" key="3">
    <source>
        <dbReference type="Proteomes" id="UP001341840"/>
    </source>
</evidence>
<gene>
    <name evidence="2" type="ORF">PIB30_052671</name>
</gene>
<evidence type="ECO:0000313" key="2">
    <source>
        <dbReference type="EMBL" id="MED6123782.1"/>
    </source>
</evidence>
<accession>A0ABU6RID6</accession>
<comment type="caution">
    <text evidence="2">The sequence shown here is derived from an EMBL/GenBank/DDBJ whole genome shotgun (WGS) entry which is preliminary data.</text>
</comment>
<reference evidence="2 3" key="1">
    <citation type="journal article" date="2023" name="Plants (Basel)">
        <title>Bridging the Gap: Combining Genomics and Transcriptomics Approaches to Understand Stylosanthes scabra, an Orphan Legume from the Brazilian Caatinga.</title>
        <authorList>
            <person name="Ferreira-Neto J.R.C."/>
            <person name="da Silva M.D."/>
            <person name="Binneck E."/>
            <person name="de Melo N.F."/>
            <person name="da Silva R.H."/>
            <person name="de Melo A.L.T.M."/>
            <person name="Pandolfi V."/>
            <person name="Bustamante F.O."/>
            <person name="Brasileiro-Vidal A.C."/>
            <person name="Benko-Iseppon A.M."/>
        </authorList>
    </citation>
    <scope>NUCLEOTIDE SEQUENCE [LARGE SCALE GENOMIC DNA]</scope>
    <source>
        <tissue evidence="2">Leaves</tissue>
    </source>
</reference>
<keyword evidence="3" id="KW-1185">Reference proteome</keyword>
<dbReference type="EMBL" id="JASCZI010030592">
    <property type="protein sequence ID" value="MED6123782.1"/>
    <property type="molecule type" value="Genomic_DNA"/>
</dbReference>
<proteinExistence type="predicted"/>
<organism evidence="2 3">
    <name type="scientific">Stylosanthes scabra</name>
    <dbReference type="NCBI Taxonomy" id="79078"/>
    <lineage>
        <taxon>Eukaryota</taxon>
        <taxon>Viridiplantae</taxon>
        <taxon>Streptophyta</taxon>
        <taxon>Embryophyta</taxon>
        <taxon>Tracheophyta</taxon>
        <taxon>Spermatophyta</taxon>
        <taxon>Magnoliopsida</taxon>
        <taxon>eudicotyledons</taxon>
        <taxon>Gunneridae</taxon>
        <taxon>Pentapetalae</taxon>
        <taxon>rosids</taxon>
        <taxon>fabids</taxon>
        <taxon>Fabales</taxon>
        <taxon>Fabaceae</taxon>
        <taxon>Papilionoideae</taxon>
        <taxon>50 kb inversion clade</taxon>
        <taxon>dalbergioids sensu lato</taxon>
        <taxon>Dalbergieae</taxon>
        <taxon>Pterocarpus clade</taxon>
        <taxon>Stylosanthes</taxon>
    </lineage>
</organism>
<evidence type="ECO:0000256" key="1">
    <source>
        <dbReference type="SAM" id="MobiDB-lite"/>
    </source>
</evidence>
<dbReference type="Proteomes" id="UP001341840">
    <property type="component" value="Unassembled WGS sequence"/>
</dbReference>
<sequence>MDYVNPSIFGKKNFSVPVWTEILYHGENYYRYKAIKAASSATRDARPSTALQSPFTQLNTADLESGKSDAS</sequence>